<comment type="caution">
    <text evidence="1">The sequence shown here is derived from an EMBL/GenBank/DDBJ whole genome shotgun (WGS) entry which is preliminary data.</text>
</comment>
<dbReference type="Proteomes" id="UP000034681">
    <property type="component" value="Unassembled WGS sequence"/>
</dbReference>
<proteinExistence type="predicted"/>
<dbReference type="SFLD" id="SFLDS00003">
    <property type="entry name" value="Haloacid_Dehalogenase"/>
    <property type="match status" value="1"/>
</dbReference>
<evidence type="ECO:0000313" key="2">
    <source>
        <dbReference type="Proteomes" id="UP000034681"/>
    </source>
</evidence>
<dbReference type="GO" id="GO:0005829">
    <property type="term" value="C:cytosol"/>
    <property type="evidence" value="ECO:0007669"/>
    <property type="project" value="TreeGrafter"/>
</dbReference>
<name>A0A0M2PXP6_PROHO</name>
<dbReference type="EMBL" id="AJTX02000006">
    <property type="protein sequence ID" value="KKI99156.1"/>
    <property type="molecule type" value="Genomic_DNA"/>
</dbReference>
<dbReference type="InterPro" id="IPR036412">
    <property type="entry name" value="HAD-like_sf"/>
</dbReference>
<dbReference type="eggNOG" id="COG0546">
    <property type="taxonomic scope" value="Bacteria"/>
</dbReference>
<keyword evidence="2" id="KW-1185">Reference proteome</keyword>
<evidence type="ECO:0000313" key="1">
    <source>
        <dbReference type="EMBL" id="KKI99156.1"/>
    </source>
</evidence>
<dbReference type="OrthoDB" id="9797743at2"/>
<gene>
    <name evidence="1" type="ORF">PROH_15415</name>
</gene>
<sequence length="260" mass="27316">MITLHCSPPHQSPVVFSNISAILFDKDGTLVRSEDFLRNLAQRRARLVDVQVPGVQEPLLMAFGVEGQQINPAGLMAVGSRQDNAIAAAAYVAETGRDWFEAMTIVDQAFQEADQYGSVKTANLNAKAEATPLFEAARSLLLSLAHQGVRLGIISGDTTANVEAFVAVSDLKDVIALAWGADRAPAKPDPACFQAACAALGVDPSQTLMVGDGTGDMAMGRSAGAAGCIGVTWGWSAPFSLHHADVILTGWEQWCGAPPA</sequence>
<dbReference type="Gene3D" id="3.40.50.1000">
    <property type="entry name" value="HAD superfamily/HAD-like"/>
    <property type="match status" value="1"/>
</dbReference>
<keyword evidence="1" id="KW-0378">Hydrolase</keyword>
<reference evidence="1" key="1">
    <citation type="submission" date="2012-04" db="EMBL/GenBank/DDBJ databases">
        <authorList>
            <person name="Borisov I.G."/>
            <person name="Ivanikova N.V."/>
            <person name="Pinevich A.V."/>
        </authorList>
    </citation>
    <scope>NUCLEOTIDE SEQUENCE</scope>
    <source>
        <strain evidence="1">CALU 1027</strain>
    </source>
</reference>
<dbReference type="InterPro" id="IPR023214">
    <property type="entry name" value="HAD_sf"/>
</dbReference>
<dbReference type="AlphaFoldDB" id="A0A0M2PXP6"/>
<dbReference type="SFLD" id="SFLDG01129">
    <property type="entry name" value="C1.5:_HAD__Beta-PGM__Phosphata"/>
    <property type="match status" value="1"/>
</dbReference>
<dbReference type="NCBIfam" id="TIGR01549">
    <property type="entry name" value="HAD-SF-IA-v1"/>
    <property type="match status" value="1"/>
</dbReference>
<organism evidence="1 2">
    <name type="scientific">Prochlorothrix hollandica PCC 9006 = CALU 1027</name>
    <dbReference type="NCBI Taxonomy" id="317619"/>
    <lineage>
        <taxon>Bacteria</taxon>
        <taxon>Bacillati</taxon>
        <taxon>Cyanobacteriota</taxon>
        <taxon>Cyanophyceae</taxon>
        <taxon>Prochlorotrichales</taxon>
        <taxon>Prochlorotrichaceae</taxon>
        <taxon>Prochlorothrix</taxon>
    </lineage>
</organism>
<dbReference type="PANTHER" id="PTHR43434:SF1">
    <property type="entry name" value="PHOSPHOGLYCOLATE PHOSPHATASE"/>
    <property type="match status" value="1"/>
</dbReference>
<dbReference type="InterPro" id="IPR050155">
    <property type="entry name" value="HAD-like_hydrolase_sf"/>
</dbReference>
<accession>A0A0M2PXP6</accession>
<dbReference type="GO" id="GO:0006281">
    <property type="term" value="P:DNA repair"/>
    <property type="evidence" value="ECO:0007669"/>
    <property type="project" value="TreeGrafter"/>
</dbReference>
<dbReference type="GO" id="GO:0008967">
    <property type="term" value="F:phosphoglycolate phosphatase activity"/>
    <property type="evidence" value="ECO:0007669"/>
    <property type="project" value="TreeGrafter"/>
</dbReference>
<dbReference type="PANTHER" id="PTHR43434">
    <property type="entry name" value="PHOSPHOGLYCOLATE PHOSPHATASE"/>
    <property type="match status" value="1"/>
</dbReference>
<dbReference type="InterPro" id="IPR006439">
    <property type="entry name" value="HAD-SF_hydro_IA"/>
</dbReference>
<dbReference type="InterPro" id="IPR023198">
    <property type="entry name" value="PGP-like_dom2"/>
</dbReference>
<dbReference type="RefSeq" id="WP_016923196.1">
    <property type="nucleotide sequence ID" value="NZ_KB235937.1"/>
</dbReference>
<protein>
    <submittedName>
        <fullName evidence="1">HAD family hydrolase</fullName>
    </submittedName>
</protein>
<dbReference type="SUPFAM" id="SSF56784">
    <property type="entry name" value="HAD-like"/>
    <property type="match status" value="1"/>
</dbReference>
<dbReference type="STRING" id="317619.GCA_000332315_02248"/>
<dbReference type="Gene3D" id="1.10.150.240">
    <property type="entry name" value="Putative phosphatase, domain 2"/>
    <property type="match status" value="1"/>
</dbReference>
<dbReference type="Pfam" id="PF00702">
    <property type="entry name" value="Hydrolase"/>
    <property type="match status" value="1"/>
</dbReference>